<organism evidence="2 3">
    <name type="scientific">Campylobacter lanienae NCTC 13004</name>
    <dbReference type="NCBI Taxonomy" id="1031753"/>
    <lineage>
        <taxon>Bacteria</taxon>
        <taxon>Pseudomonadati</taxon>
        <taxon>Campylobacterota</taxon>
        <taxon>Epsilonproteobacteria</taxon>
        <taxon>Campylobacterales</taxon>
        <taxon>Campylobacteraceae</taxon>
        <taxon>Campylobacter</taxon>
    </lineage>
</organism>
<evidence type="ECO:0000313" key="2">
    <source>
        <dbReference type="EMBL" id="ARQ97045.1"/>
    </source>
</evidence>
<evidence type="ECO:0000256" key="1">
    <source>
        <dbReference type="SAM" id="Phobius"/>
    </source>
</evidence>
<gene>
    <name evidence="2" type="ORF">CLAN_0276</name>
</gene>
<evidence type="ECO:0000313" key="3">
    <source>
        <dbReference type="Proteomes" id="UP000202031"/>
    </source>
</evidence>
<keyword evidence="1" id="KW-0812">Transmembrane</keyword>
<accession>A0A1X9SLC4</accession>
<dbReference type="KEGG" id="clx:CLAN_0276"/>
<dbReference type="EMBL" id="CP015578">
    <property type="protein sequence ID" value="ARQ97045.1"/>
    <property type="molecule type" value="Genomic_DNA"/>
</dbReference>
<reference evidence="3" key="1">
    <citation type="journal article" date="2017" name="Genome Biol. Evol.">
        <title>Comparative Genomic Analysis Identifies a Campylobacter Clade Deficient in Selenium Metabolism.</title>
        <authorList>
            <person name="Miller W.G."/>
            <person name="Yee E."/>
            <person name="Lopes B.S."/>
            <person name="Chapman M.H."/>
            <person name="Huynh S."/>
            <person name="Bono J.L."/>
            <person name="Parker C.T."/>
            <person name="Strachan N.J.C."/>
            <person name="Forbes K.J."/>
        </authorList>
    </citation>
    <scope>NUCLEOTIDE SEQUENCE [LARGE SCALE GENOMIC DNA]</scope>
    <source>
        <strain evidence="3">NCTC 13004</strain>
    </source>
</reference>
<name>A0A1X9SLC4_9BACT</name>
<dbReference type="AlphaFoldDB" id="A0A1X9SLC4"/>
<sequence length="51" mass="5605">MIELFKNIGLGIFVNGAFAWQFGEATVKGFLAIIEGIAIMAIAIYIEKRSK</sequence>
<feature type="transmembrane region" description="Helical" evidence="1">
    <location>
        <begin position="29"/>
        <end position="46"/>
    </location>
</feature>
<dbReference type="Proteomes" id="UP000202031">
    <property type="component" value="Chromosome"/>
</dbReference>
<feature type="transmembrane region" description="Helical" evidence="1">
    <location>
        <begin position="7"/>
        <end position="23"/>
    </location>
</feature>
<keyword evidence="1" id="KW-0472">Membrane</keyword>
<protein>
    <submittedName>
        <fullName evidence="2">Uncharacterized protein</fullName>
    </submittedName>
</protein>
<proteinExistence type="predicted"/>
<dbReference type="GeneID" id="46922109"/>
<keyword evidence="1" id="KW-1133">Transmembrane helix</keyword>
<dbReference type="RefSeq" id="WP_167368916.1">
    <property type="nucleotide sequence ID" value="NZ_CP015578.1"/>
</dbReference>